<gene>
    <name evidence="3" type="ORF">M0H32_15840</name>
</gene>
<accession>A0ABT0GW16</accession>
<organism evidence="3 4">
    <name type="scientific">Roseibium sediminicola</name>
    <dbReference type="NCBI Taxonomy" id="2933272"/>
    <lineage>
        <taxon>Bacteria</taxon>
        <taxon>Pseudomonadati</taxon>
        <taxon>Pseudomonadota</taxon>
        <taxon>Alphaproteobacteria</taxon>
        <taxon>Hyphomicrobiales</taxon>
        <taxon>Stappiaceae</taxon>
        <taxon>Roseibium</taxon>
    </lineage>
</organism>
<dbReference type="PROSITE" id="PS51257">
    <property type="entry name" value="PROKAR_LIPOPROTEIN"/>
    <property type="match status" value="1"/>
</dbReference>
<dbReference type="InterPro" id="IPR012373">
    <property type="entry name" value="Ferrdict_sens_TM"/>
</dbReference>
<comment type="caution">
    <text evidence="3">The sequence shown here is derived from an EMBL/GenBank/DDBJ whole genome shotgun (WGS) entry which is preliminary data.</text>
</comment>
<dbReference type="Proteomes" id="UP001431221">
    <property type="component" value="Unassembled WGS sequence"/>
</dbReference>
<evidence type="ECO:0000313" key="4">
    <source>
        <dbReference type="Proteomes" id="UP001431221"/>
    </source>
</evidence>
<proteinExistence type="predicted"/>
<name>A0ABT0GW16_9HYPH</name>
<dbReference type="PANTHER" id="PTHR30273">
    <property type="entry name" value="PERIPLASMIC SIGNAL SENSOR AND SIGMA FACTOR ACTIVATOR FECR-RELATED"/>
    <property type="match status" value="1"/>
</dbReference>
<protein>
    <submittedName>
        <fullName evidence="3">FecR family protein</fullName>
    </submittedName>
</protein>
<dbReference type="PANTHER" id="PTHR30273:SF2">
    <property type="entry name" value="PROTEIN FECR"/>
    <property type="match status" value="1"/>
</dbReference>
<reference evidence="3" key="1">
    <citation type="submission" date="2022-04" db="EMBL/GenBank/DDBJ databases">
        <title>Roseibium sp. CAU 1639 isolated from mud.</title>
        <authorList>
            <person name="Kim W."/>
        </authorList>
    </citation>
    <scope>NUCLEOTIDE SEQUENCE</scope>
    <source>
        <strain evidence="3">CAU 1639</strain>
    </source>
</reference>
<keyword evidence="1" id="KW-0732">Signal</keyword>
<feature type="signal peptide" evidence="1">
    <location>
        <begin position="1"/>
        <end position="23"/>
    </location>
</feature>
<dbReference type="InterPro" id="IPR006860">
    <property type="entry name" value="FecR"/>
</dbReference>
<feature type="chain" id="PRO_5046034275" evidence="1">
    <location>
        <begin position="24"/>
        <end position="170"/>
    </location>
</feature>
<keyword evidence="4" id="KW-1185">Reference proteome</keyword>
<dbReference type="EMBL" id="JALNMJ010000010">
    <property type="protein sequence ID" value="MCK7613644.1"/>
    <property type="molecule type" value="Genomic_DNA"/>
</dbReference>
<sequence>MKKRTVLAACALFALLTASPLAAQTLSGCSKTELQDPPRSVYRCAGGITLEAEAATALGIVERQADDRPSDVEVSRDGLYIEVTPGSGPFQIQTPHAIAAVRGTVYVVDVTDTMTAVFVREGEVSVSRADGSDPVLLTPGLGVEVVPGTPLETRRWPAARVDALLSRFGR</sequence>
<feature type="domain" description="FecR protein" evidence="2">
    <location>
        <begin position="44"/>
        <end position="124"/>
    </location>
</feature>
<evidence type="ECO:0000259" key="2">
    <source>
        <dbReference type="Pfam" id="PF04773"/>
    </source>
</evidence>
<dbReference type="Gene3D" id="2.60.120.1440">
    <property type="match status" value="1"/>
</dbReference>
<evidence type="ECO:0000313" key="3">
    <source>
        <dbReference type="EMBL" id="MCK7613644.1"/>
    </source>
</evidence>
<dbReference type="RefSeq" id="WP_248155714.1">
    <property type="nucleotide sequence ID" value="NZ_JALNMJ010000010.1"/>
</dbReference>
<dbReference type="Pfam" id="PF04773">
    <property type="entry name" value="FecR"/>
    <property type="match status" value="1"/>
</dbReference>
<evidence type="ECO:0000256" key="1">
    <source>
        <dbReference type="SAM" id="SignalP"/>
    </source>
</evidence>